<evidence type="ECO:0000259" key="3">
    <source>
        <dbReference type="Pfam" id="PF24034"/>
    </source>
</evidence>
<dbReference type="InterPro" id="IPR055769">
    <property type="entry name" value="DUF7345"/>
</dbReference>
<sequence>MTPASGLGDADSVGTADDPSFSSVHFTITVAADGSAQWTFQYRTPLENDSQRADFREFAARFENETLPLYENFQDRAGALVADGENVSERSMNATAFSRSARVTGLNDNLGVVEMSFTWTNFARVQADRVVVGDLFEGGLYVGESQRLVLEAGEGVRFASVSPEPDSMAGETVAESDSVTWFGPTEFADERPQATFTTAPLPTNTTTATTDGTTTGGGPPETESSGGFPWALYALLAVVLALAVVAGVVGWRSRRDDSTDGGDETGGGTGAPTEPAVPDEELQSDEDRVRGLIEDHGGRMRQVQIVEETDWSKSKVSMLLSEMEEEGELSRIRIGRENVVSLPGHEPGGDRDE</sequence>
<dbReference type="InterPro" id="IPR036390">
    <property type="entry name" value="WH_DNA-bd_sf"/>
</dbReference>
<protein>
    <recommendedName>
        <fullName evidence="7">HTH iclR-type domain-containing protein</fullName>
    </recommendedName>
</protein>
<organism evidence="5 6">
    <name type="scientific">Salarchaeum japonicum</name>
    <dbReference type="NCBI Taxonomy" id="555573"/>
    <lineage>
        <taxon>Archaea</taxon>
        <taxon>Methanobacteriati</taxon>
        <taxon>Methanobacteriota</taxon>
        <taxon>Stenosarchaea group</taxon>
        <taxon>Halobacteria</taxon>
        <taxon>Halobacteriales</taxon>
        <taxon>Halobacteriaceae</taxon>
    </lineage>
</organism>
<evidence type="ECO:0000256" key="2">
    <source>
        <dbReference type="SAM" id="Phobius"/>
    </source>
</evidence>
<feature type="domain" description="DUF7345" evidence="4">
    <location>
        <begin position="27"/>
        <end position="155"/>
    </location>
</feature>
<dbReference type="AlphaFoldDB" id="A0AAV3T268"/>
<keyword evidence="2" id="KW-0812">Transmembrane</keyword>
<proteinExistence type="predicted"/>
<feature type="domain" description="DUF7343" evidence="3">
    <location>
        <begin position="282"/>
        <end position="343"/>
    </location>
</feature>
<evidence type="ECO:0000313" key="6">
    <source>
        <dbReference type="Proteomes" id="UP001500194"/>
    </source>
</evidence>
<dbReference type="SUPFAM" id="SSF46785">
    <property type="entry name" value="Winged helix' DNA-binding domain"/>
    <property type="match status" value="1"/>
</dbReference>
<dbReference type="Pfam" id="PF24036">
    <property type="entry name" value="DUF7345"/>
    <property type="match status" value="1"/>
</dbReference>
<evidence type="ECO:0000259" key="4">
    <source>
        <dbReference type="Pfam" id="PF24036"/>
    </source>
</evidence>
<feature type="transmembrane region" description="Helical" evidence="2">
    <location>
        <begin position="230"/>
        <end position="251"/>
    </location>
</feature>
<dbReference type="Proteomes" id="UP001500194">
    <property type="component" value="Unassembled WGS sequence"/>
</dbReference>
<evidence type="ECO:0000313" key="5">
    <source>
        <dbReference type="EMBL" id="GAA0657137.1"/>
    </source>
</evidence>
<feature type="region of interest" description="Disordered" evidence="1">
    <location>
        <begin position="195"/>
        <end position="223"/>
    </location>
</feature>
<evidence type="ECO:0000256" key="1">
    <source>
        <dbReference type="SAM" id="MobiDB-lite"/>
    </source>
</evidence>
<feature type="region of interest" description="Disordered" evidence="1">
    <location>
        <begin position="253"/>
        <end position="286"/>
    </location>
</feature>
<accession>A0AAV3T268</accession>
<keyword evidence="2" id="KW-0472">Membrane</keyword>
<dbReference type="Pfam" id="PF24034">
    <property type="entry name" value="DUF7343"/>
    <property type="match status" value="1"/>
</dbReference>
<keyword evidence="6" id="KW-1185">Reference proteome</keyword>
<keyword evidence="2" id="KW-1133">Transmembrane helix</keyword>
<feature type="compositionally biased region" description="Low complexity" evidence="1">
    <location>
        <begin position="195"/>
        <end position="213"/>
    </location>
</feature>
<reference evidence="5 6" key="1">
    <citation type="journal article" date="2019" name="Int. J. Syst. Evol. Microbiol.">
        <title>The Global Catalogue of Microorganisms (GCM) 10K type strain sequencing project: providing services to taxonomists for standard genome sequencing and annotation.</title>
        <authorList>
            <consortium name="The Broad Institute Genomics Platform"/>
            <consortium name="The Broad Institute Genome Sequencing Center for Infectious Disease"/>
            <person name="Wu L."/>
            <person name="Ma J."/>
        </authorList>
    </citation>
    <scope>NUCLEOTIDE SEQUENCE [LARGE SCALE GENOMIC DNA]</scope>
    <source>
        <strain evidence="5 6">JCM 16327</strain>
    </source>
</reference>
<evidence type="ECO:0008006" key="7">
    <source>
        <dbReference type="Google" id="ProtNLM"/>
    </source>
</evidence>
<name>A0AAV3T268_9EURY</name>
<dbReference type="InterPro" id="IPR055767">
    <property type="entry name" value="DUF7343"/>
</dbReference>
<gene>
    <name evidence="5" type="ORF">GCM10009019_21540</name>
</gene>
<comment type="caution">
    <text evidence="5">The sequence shown here is derived from an EMBL/GenBank/DDBJ whole genome shotgun (WGS) entry which is preliminary data.</text>
</comment>
<dbReference type="EMBL" id="BAAADU010000002">
    <property type="protein sequence ID" value="GAA0657137.1"/>
    <property type="molecule type" value="Genomic_DNA"/>
</dbReference>